<dbReference type="EMBL" id="JAKRVY010000007">
    <property type="protein sequence ID" value="MCL9814460.1"/>
    <property type="molecule type" value="Genomic_DNA"/>
</dbReference>
<organism evidence="1 2">
    <name type="scientific">Natranaeroarchaeum aerophilus</name>
    <dbReference type="NCBI Taxonomy" id="2917711"/>
    <lineage>
        <taxon>Archaea</taxon>
        <taxon>Methanobacteriati</taxon>
        <taxon>Methanobacteriota</taxon>
        <taxon>Stenosarchaea group</taxon>
        <taxon>Halobacteria</taxon>
        <taxon>Halobacteriales</taxon>
        <taxon>Natronoarchaeaceae</taxon>
        <taxon>Natranaeroarchaeum</taxon>
    </lineage>
</organism>
<dbReference type="Pfam" id="PF04402">
    <property type="entry name" value="SIMPL"/>
    <property type="match status" value="1"/>
</dbReference>
<dbReference type="PANTHER" id="PTHR34387:SF2">
    <property type="entry name" value="SLR1258 PROTEIN"/>
    <property type="match status" value="1"/>
</dbReference>
<dbReference type="Gene3D" id="3.30.110.170">
    <property type="entry name" value="Protein of unknown function (DUF541), domain 1"/>
    <property type="match status" value="1"/>
</dbReference>
<dbReference type="PROSITE" id="PS51257">
    <property type="entry name" value="PROKAR_LIPOPROTEIN"/>
    <property type="match status" value="1"/>
</dbReference>
<gene>
    <name evidence="1" type="ORF">AArcSt11_12450</name>
</gene>
<accession>A0AAE3FSY0</accession>
<sequence>MQRRKLLLTGGAVASTAFAGCLGGSDAEEEPGDDTDGSERTITVSESGEVHADPDLAVLQVGVESTGDDAEGVRDDLAERGDALYDALVEYGIDEDDITTDRFRIRDRIDHQRMREDGVEPDSEEELEPYVYYVGTHAYRVEVHAVDDAGEVVDTAVDAGADTVGRIEFTLSEDKRDELRQNALEEALDDADAEAEFIADQVDATVVEAKHVDTSGGGVSPVHEEYDLAEDDAADTAPETTLEPGDVTVSASVDVQYEMG</sequence>
<dbReference type="RefSeq" id="WP_250597480.1">
    <property type="nucleotide sequence ID" value="NZ_JAKRVY010000007.1"/>
</dbReference>
<dbReference type="AlphaFoldDB" id="A0AAE3FSY0"/>
<dbReference type="GO" id="GO:0006974">
    <property type="term" value="P:DNA damage response"/>
    <property type="evidence" value="ECO:0007669"/>
    <property type="project" value="TreeGrafter"/>
</dbReference>
<comment type="caution">
    <text evidence="1">The sequence shown here is derived from an EMBL/GenBank/DDBJ whole genome shotgun (WGS) entry which is preliminary data.</text>
</comment>
<keyword evidence="2" id="KW-1185">Reference proteome</keyword>
<protein>
    <submittedName>
        <fullName evidence="1">SIMPL domain-containing protein</fullName>
    </submittedName>
</protein>
<dbReference type="Gene3D" id="3.30.70.2970">
    <property type="entry name" value="Protein of unknown function (DUF541), domain 2"/>
    <property type="match status" value="1"/>
</dbReference>
<dbReference type="InterPro" id="IPR052022">
    <property type="entry name" value="26kDa_periplasmic_antigen"/>
</dbReference>
<evidence type="ECO:0000313" key="2">
    <source>
        <dbReference type="Proteomes" id="UP001202674"/>
    </source>
</evidence>
<evidence type="ECO:0000313" key="1">
    <source>
        <dbReference type="EMBL" id="MCL9814460.1"/>
    </source>
</evidence>
<proteinExistence type="predicted"/>
<reference evidence="1 2" key="1">
    <citation type="journal article" date="2022" name="Syst. Appl. Microbiol.">
        <title>Natronocalculus amylovorans gen. nov., sp. nov., and Natranaeroarchaeum aerophilus sp. nov., dominant culturable amylolytic natronoarchaea from hypersaline soda lakes in southwestern Siberia.</title>
        <authorList>
            <person name="Sorokin D.Y."/>
            <person name="Elcheninov A.G."/>
            <person name="Khizhniak T.V."/>
            <person name="Koenen M."/>
            <person name="Bale N.J."/>
            <person name="Damste J.S.S."/>
            <person name="Kublanov I.V."/>
        </authorList>
    </citation>
    <scope>NUCLEOTIDE SEQUENCE [LARGE SCALE GENOMIC DNA]</scope>
    <source>
        <strain evidence="1 2">AArc-St1-1</strain>
    </source>
</reference>
<dbReference type="InterPro" id="IPR007497">
    <property type="entry name" value="SIMPL/DUF541"/>
</dbReference>
<dbReference type="PANTHER" id="PTHR34387">
    <property type="entry name" value="SLR1258 PROTEIN"/>
    <property type="match status" value="1"/>
</dbReference>
<name>A0AAE3FSY0_9EURY</name>
<dbReference type="Proteomes" id="UP001202674">
    <property type="component" value="Unassembled WGS sequence"/>
</dbReference>